<proteinExistence type="predicted"/>
<organism evidence="1 2">
    <name type="scientific">Bremerella alba</name>
    <dbReference type="NCBI Taxonomy" id="980252"/>
    <lineage>
        <taxon>Bacteria</taxon>
        <taxon>Pseudomonadati</taxon>
        <taxon>Planctomycetota</taxon>
        <taxon>Planctomycetia</taxon>
        <taxon>Pirellulales</taxon>
        <taxon>Pirellulaceae</taxon>
        <taxon>Bremerella</taxon>
    </lineage>
</organism>
<accession>A0A7V9A5S6</accession>
<protein>
    <submittedName>
        <fullName evidence="1">Uncharacterized protein</fullName>
    </submittedName>
</protein>
<keyword evidence="2" id="KW-1185">Reference proteome</keyword>
<gene>
    <name evidence="1" type="ORF">HOV93_06920</name>
</gene>
<dbReference type="Proteomes" id="UP000551616">
    <property type="component" value="Unassembled WGS sequence"/>
</dbReference>
<comment type="caution">
    <text evidence="1">The sequence shown here is derived from an EMBL/GenBank/DDBJ whole genome shotgun (WGS) entry which is preliminary data.</text>
</comment>
<dbReference type="AlphaFoldDB" id="A0A7V9A5S6"/>
<evidence type="ECO:0000313" key="2">
    <source>
        <dbReference type="Proteomes" id="UP000551616"/>
    </source>
</evidence>
<sequence>MSKSYCSDGPNGYPRDYIRRFEHMPKPRVIGIVLAVLIGGSFEQALANNDPPELECHFIAGNFRILYTLEGKSSVSKQDQDQSGVPDRIENLARQLNVAYRLYCEVLEFPDPLQSSRFKEATCIQVVVHHRENGNGTAYDELSRARPILGESPEEKVLVISIGTHVDPIHNVTPAHELFHLIQYGATYFKNRWYLEGMTRWAEHGISSQAIGDIRYDLDGPWPQSSDEQAKLFYRSYDAEYTLWNPIAAVTDDAEILPRSTPLRELASVRYSDGTPVMEDLKLRGAAVMRDVLVELRRLDDIAFQELSYQRWSEANQVSENNNRYIYQGIMRSLKRHGGNVVGDQSEGVP</sequence>
<reference evidence="1 2" key="1">
    <citation type="submission" date="2020-05" db="EMBL/GenBank/DDBJ databases">
        <title>Bremerella alba sp. nov., a novel planctomycete isolated from the surface of the macroalga Fucus spiralis.</title>
        <authorList>
            <person name="Godinho O."/>
            <person name="Botelho R."/>
            <person name="Albuquerque L."/>
            <person name="Wiegand S."/>
            <person name="Da Costa M.S."/>
            <person name="Lobo-Da-Cunha A."/>
            <person name="Jogler C."/>
            <person name="Lage O.M."/>
        </authorList>
    </citation>
    <scope>NUCLEOTIDE SEQUENCE [LARGE SCALE GENOMIC DNA]</scope>
    <source>
        <strain evidence="1 2">FF15</strain>
    </source>
</reference>
<evidence type="ECO:0000313" key="1">
    <source>
        <dbReference type="EMBL" id="MBA2113543.1"/>
    </source>
</evidence>
<name>A0A7V9A5S6_9BACT</name>
<dbReference type="EMBL" id="JABRWO010000002">
    <property type="protein sequence ID" value="MBA2113543.1"/>
    <property type="molecule type" value="Genomic_DNA"/>
</dbReference>